<feature type="binding site" evidence="7">
    <location>
        <position position="100"/>
    </location>
    <ligand>
        <name>Zn(2+)</name>
        <dbReference type="ChEBI" id="CHEBI:29105"/>
        <note>catalytic</note>
    </ligand>
</feature>
<proteinExistence type="inferred from homology"/>
<evidence type="ECO:0000256" key="7">
    <source>
        <dbReference type="PIRSR" id="PIRSR006019-2"/>
    </source>
</evidence>
<dbReference type="Proteomes" id="UP000626244">
    <property type="component" value="Unassembled WGS sequence"/>
</dbReference>
<evidence type="ECO:0000256" key="5">
    <source>
        <dbReference type="ARBA" id="ARBA00022833"/>
    </source>
</evidence>
<protein>
    <submittedName>
        <fullName evidence="9">Cytidine deaminase</fullName>
    </submittedName>
</protein>
<dbReference type="InterPro" id="IPR002125">
    <property type="entry name" value="CMP_dCMP_dom"/>
</dbReference>
<evidence type="ECO:0000256" key="2">
    <source>
        <dbReference type="ARBA" id="ARBA00006576"/>
    </source>
</evidence>
<dbReference type="CDD" id="cd01286">
    <property type="entry name" value="deoxycytidylate_deaminase"/>
    <property type="match status" value="1"/>
</dbReference>
<comment type="cofactor">
    <cofactor evidence="1 7">
        <name>Zn(2+)</name>
        <dbReference type="ChEBI" id="CHEBI:29105"/>
    </cofactor>
</comment>
<organism evidence="9 10">
    <name type="scientific">Gottfriedia solisilvae</name>
    <dbReference type="NCBI Taxonomy" id="1516104"/>
    <lineage>
        <taxon>Bacteria</taxon>
        <taxon>Bacillati</taxon>
        <taxon>Bacillota</taxon>
        <taxon>Bacilli</taxon>
        <taxon>Bacillales</taxon>
        <taxon>Bacillaceae</taxon>
        <taxon>Gottfriedia</taxon>
    </lineage>
</organism>
<accession>A0A8J3F1V2</accession>
<dbReference type="GO" id="GO:0004132">
    <property type="term" value="F:dCMP deaminase activity"/>
    <property type="evidence" value="ECO:0007669"/>
    <property type="project" value="InterPro"/>
</dbReference>
<evidence type="ECO:0000256" key="6">
    <source>
        <dbReference type="PIRSR" id="PIRSR006019-1"/>
    </source>
</evidence>
<dbReference type="PROSITE" id="PS00903">
    <property type="entry name" value="CYT_DCMP_DEAMINASES_1"/>
    <property type="match status" value="1"/>
</dbReference>
<dbReference type="EMBL" id="BMHB01000003">
    <property type="protein sequence ID" value="GGI17737.1"/>
    <property type="molecule type" value="Genomic_DNA"/>
</dbReference>
<dbReference type="GO" id="GO:0008270">
    <property type="term" value="F:zinc ion binding"/>
    <property type="evidence" value="ECO:0007669"/>
    <property type="project" value="InterPro"/>
</dbReference>
<gene>
    <name evidence="9" type="ORF">GCM10007380_39440</name>
</gene>
<dbReference type="InterPro" id="IPR015517">
    <property type="entry name" value="dCMP_deaminase-rel"/>
</dbReference>
<dbReference type="Gene3D" id="3.40.140.10">
    <property type="entry name" value="Cytidine Deaminase, domain 2"/>
    <property type="match status" value="1"/>
</dbReference>
<feature type="domain" description="CMP/dCMP-type deaminase" evidence="8">
    <location>
        <begin position="21"/>
        <end position="169"/>
    </location>
</feature>
<dbReference type="Pfam" id="PF00383">
    <property type="entry name" value="dCMP_cyt_deam_1"/>
    <property type="match status" value="1"/>
</dbReference>
<dbReference type="PANTHER" id="PTHR11086">
    <property type="entry name" value="DEOXYCYTIDYLATE DEAMINASE-RELATED"/>
    <property type="match status" value="1"/>
</dbReference>
<reference evidence="10" key="1">
    <citation type="journal article" date="2019" name="Int. J. Syst. Evol. Microbiol.">
        <title>The Global Catalogue of Microorganisms (GCM) 10K type strain sequencing project: providing services to taxonomists for standard genome sequencing and annotation.</title>
        <authorList>
            <consortium name="The Broad Institute Genomics Platform"/>
            <consortium name="The Broad Institute Genome Sequencing Center for Infectious Disease"/>
            <person name="Wu L."/>
            <person name="Ma J."/>
        </authorList>
    </citation>
    <scope>NUCLEOTIDE SEQUENCE [LARGE SCALE GENOMIC DNA]</scope>
    <source>
        <strain evidence="10">CGMCC 1.14993</strain>
    </source>
</reference>
<comment type="caution">
    <text evidence="9">The sequence shown here is derived from an EMBL/GenBank/DDBJ whole genome shotgun (WGS) entry which is preliminary data.</text>
</comment>
<keyword evidence="4" id="KW-0378">Hydrolase</keyword>
<evidence type="ECO:0000256" key="1">
    <source>
        <dbReference type="ARBA" id="ARBA00001947"/>
    </source>
</evidence>
<dbReference type="InterPro" id="IPR016192">
    <property type="entry name" value="APOBEC/CMP_deaminase_Zn-bd"/>
</dbReference>
<dbReference type="GO" id="GO:0006220">
    <property type="term" value="P:pyrimidine nucleotide metabolic process"/>
    <property type="evidence" value="ECO:0007669"/>
    <property type="project" value="InterPro"/>
</dbReference>
<sequence length="175" mass="19473">MQILQKIIQLADSIPLGTRDDWDSYFLGQAFITSLRSTCGSRRVGAVIVCDNRIIASGYNGYPKGAKHCIDGGCPRFAAREKGILESGKYSDDYPCDAFHAEENAIYQLVQSGIQKTKSDEWTIYCTTAPCRACAKMINGAGVTRVVYHEGYPDVYSIEYFKQYGIELTRIEVAN</sequence>
<dbReference type="SUPFAM" id="SSF53927">
    <property type="entry name" value="Cytidine deaminase-like"/>
    <property type="match status" value="1"/>
</dbReference>
<keyword evidence="3 7" id="KW-0479">Metal-binding</keyword>
<evidence type="ECO:0000256" key="4">
    <source>
        <dbReference type="ARBA" id="ARBA00022801"/>
    </source>
</evidence>
<dbReference type="AlphaFoldDB" id="A0A8J3F1V2"/>
<feature type="binding site" evidence="7">
    <location>
        <position position="134"/>
    </location>
    <ligand>
        <name>Zn(2+)</name>
        <dbReference type="ChEBI" id="CHEBI:29105"/>
        <note>catalytic</note>
    </ligand>
</feature>
<evidence type="ECO:0000313" key="9">
    <source>
        <dbReference type="EMBL" id="GGI17737.1"/>
    </source>
</evidence>
<dbReference type="PANTHER" id="PTHR11086:SF18">
    <property type="entry name" value="DEOXYCYTIDYLATE DEAMINASE"/>
    <property type="match status" value="1"/>
</dbReference>
<dbReference type="PROSITE" id="PS51747">
    <property type="entry name" value="CYT_DCMP_DEAMINASES_2"/>
    <property type="match status" value="1"/>
</dbReference>
<evidence type="ECO:0000256" key="3">
    <source>
        <dbReference type="ARBA" id="ARBA00022723"/>
    </source>
</evidence>
<keyword evidence="10" id="KW-1185">Reference proteome</keyword>
<dbReference type="InterPro" id="IPR016193">
    <property type="entry name" value="Cytidine_deaminase-like"/>
</dbReference>
<comment type="similarity">
    <text evidence="2">Belongs to the cytidine and deoxycytidylate deaminase family.</text>
</comment>
<dbReference type="RefSeq" id="WP_088001803.1">
    <property type="nucleotide sequence ID" value="NZ_BMHB01000003.1"/>
</dbReference>
<dbReference type="OrthoDB" id="9788517at2"/>
<evidence type="ECO:0000313" key="10">
    <source>
        <dbReference type="Proteomes" id="UP000626244"/>
    </source>
</evidence>
<feature type="active site" description="Proton donor" evidence="6">
    <location>
        <position position="102"/>
    </location>
</feature>
<dbReference type="PIRSF" id="PIRSF006019">
    <property type="entry name" value="dCMP_deaminase"/>
    <property type="match status" value="1"/>
</dbReference>
<dbReference type="InterPro" id="IPR016473">
    <property type="entry name" value="dCMP_deaminase"/>
</dbReference>
<dbReference type="InterPro" id="IPR035105">
    <property type="entry name" value="Deoxycytidylate_deaminase_dom"/>
</dbReference>
<feature type="binding site" evidence="7">
    <location>
        <position position="131"/>
    </location>
    <ligand>
        <name>Zn(2+)</name>
        <dbReference type="ChEBI" id="CHEBI:29105"/>
        <note>catalytic</note>
    </ligand>
</feature>
<keyword evidence="5 7" id="KW-0862">Zinc</keyword>
<evidence type="ECO:0000259" key="8">
    <source>
        <dbReference type="PROSITE" id="PS51747"/>
    </source>
</evidence>
<dbReference type="GO" id="GO:0005737">
    <property type="term" value="C:cytoplasm"/>
    <property type="evidence" value="ECO:0007669"/>
    <property type="project" value="TreeGrafter"/>
</dbReference>
<name>A0A8J3F1V2_9BACI</name>